<keyword evidence="3" id="KW-1185">Reference proteome</keyword>
<proteinExistence type="predicted"/>
<evidence type="ECO:0000259" key="1">
    <source>
        <dbReference type="Pfam" id="PF02828"/>
    </source>
</evidence>
<reference evidence="2 3" key="1">
    <citation type="submission" date="2021-06" db="EMBL/GenBank/DDBJ databases">
        <authorList>
            <person name="Palmer J.M."/>
        </authorList>
    </citation>
    <scope>NUCLEOTIDE SEQUENCE [LARGE SCALE GENOMIC DNA]</scope>
    <source>
        <strain evidence="2 3">AS_MEX2019</strain>
        <tissue evidence="2">Muscle</tissue>
    </source>
</reference>
<protein>
    <submittedName>
        <fullName evidence="2">MAGUK p55 subfamily member 7</fullName>
    </submittedName>
</protein>
<organism evidence="2 3">
    <name type="scientific">Ameca splendens</name>
    <dbReference type="NCBI Taxonomy" id="208324"/>
    <lineage>
        <taxon>Eukaryota</taxon>
        <taxon>Metazoa</taxon>
        <taxon>Chordata</taxon>
        <taxon>Craniata</taxon>
        <taxon>Vertebrata</taxon>
        <taxon>Euteleostomi</taxon>
        <taxon>Actinopterygii</taxon>
        <taxon>Neopterygii</taxon>
        <taxon>Teleostei</taxon>
        <taxon>Neoteleostei</taxon>
        <taxon>Acanthomorphata</taxon>
        <taxon>Ovalentaria</taxon>
        <taxon>Atherinomorphae</taxon>
        <taxon>Cyprinodontiformes</taxon>
        <taxon>Goodeidae</taxon>
        <taxon>Ameca</taxon>
    </lineage>
</organism>
<feature type="domain" description="L27" evidence="1">
    <location>
        <begin position="16"/>
        <end position="53"/>
    </location>
</feature>
<dbReference type="Pfam" id="PF02828">
    <property type="entry name" value="L27"/>
    <property type="match status" value="1"/>
</dbReference>
<gene>
    <name evidence="2" type="primary">MPP7_1</name>
    <name evidence="2" type="ORF">AMECASPLE_025062</name>
</gene>
<accession>A0ABV0XTM5</accession>
<dbReference type="Proteomes" id="UP001469553">
    <property type="component" value="Unassembled WGS sequence"/>
</dbReference>
<evidence type="ECO:0000313" key="3">
    <source>
        <dbReference type="Proteomes" id="UP001469553"/>
    </source>
</evidence>
<evidence type="ECO:0000313" key="2">
    <source>
        <dbReference type="EMBL" id="MEQ2284779.1"/>
    </source>
</evidence>
<sequence length="65" mass="7102">MPALATGAGHEPGLYALLAALPSQLQPHVSRPEDNTFLQDMFAERGLHSLVKVRKYTSPLELLGF</sequence>
<comment type="caution">
    <text evidence="2">The sequence shown here is derived from an EMBL/GenBank/DDBJ whole genome shotgun (WGS) entry which is preliminary data.</text>
</comment>
<name>A0ABV0XTM5_9TELE</name>
<dbReference type="InterPro" id="IPR014775">
    <property type="entry name" value="L27_C"/>
</dbReference>
<dbReference type="EMBL" id="JAHRIP010011841">
    <property type="protein sequence ID" value="MEQ2284779.1"/>
    <property type="molecule type" value="Genomic_DNA"/>
</dbReference>